<name>A0ABV6B9C8_9GAMM</name>
<gene>
    <name evidence="2" type="ORF">ACFFJP_04130</name>
</gene>
<organism evidence="2 3">
    <name type="scientific">Rheinheimera tilapiae</name>
    <dbReference type="NCBI Taxonomy" id="875043"/>
    <lineage>
        <taxon>Bacteria</taxon>
        <taxon>Pseudomonadati</taxon>
        <taxon>Pseudomonadota</taxon>
        <taxon>Gammaproteobacteria</taxon>
        <taxon>Chromatiales</taxon>
        <taxon>Chromatiaceae</taxon>
        <taxon>Rheinheimera</taxon>
    </lineage>
</organism>
<comment type="caution">
    <text evidence="2">The sequence shown here is derived from an EMBL/GenBank/DDBJ whole genome shotgun (WGS) entry which is preliminary data.</text>
</comment>
<accession>A0ABV6B9C8</accession>
<keyword evidence="3" id="KW-1185">Reference proteome</keyword>
<evidence type="ECO:0000313" key="2">
    <source>
        <dbReference type="EMBL" id="MFC0047480.1"/>
    </source>
</evidence>
<dbReference type="Proteomes" id="UP001589813">
    <property type="component" value="Unassembled WGS sequence"/>
</dbReference>
<dbReference type="RefSeq" id="WP_377240813.1">
    <property type="nucleotide sequence ID" value="NZ_JBHLXP010000001.1"/>
</dbReference>
<reference evidence="2 3" key="1">
    <citation type="submission" date="2024-09" db="EMBL/GenBank/DDBJ databases">
        <authorList>
            <person name="Sun Q."/>
            <person name="Mori K."/>
        </authorList>
    </citation>
    <scope>NUCLEOTIDE SEQUENCE [LARGE SCALE GENOMIC DNA]</scope>
    <source>
        <strain evidence="2 3">KCTC 23315</strain>
    </source>
</reference>
<dbReference type="EMBL" id="JBHLXP010000001">
    <property type="protein sequence ID" value="MFC0047480.1"/>
    <property type="molecule type" value="Genomic_DNA"/>
</dbReference>
<protein>
    <submittedName>
        <fullName evidence="2">Substrate-binding periplasmic protein</fullName>
    </submittedName>
</protein>
<dbReference type="SUPFAM" id="SSF53850">
    <property type="entry name" value="Periplasmic binding protein-like II"/>
    <property type="match status" value="1"/>
</dbReference>
<keyword evidence="1" id="KW-0732">Signal</keyword>
<feature type="chain" id="PRO_5047341381" evidence="1">
    <location>
        <begin position="23"/>
        <end position="253"/>
    </location>
</feature>
<proteinExistence type="predicted"/>
<feature type="signal peptide" evidence="1">
    <location>
        <begin position="1"/>
        <end position="22"/>
    </location>
</feature>
<evidence type="ECO:0000313" key="3">
    <source>
        <dbReference type="Proteomes" id="UP001589813"/>
    </source>
</evidence>
<sequence>MGKKSKFLTLMGACLMTSPVLAADATLVAVYGDFITPPAFIRGSDTTPHSGYLVDIYRELSQQLGMQLQLKAFRRADIAGALLKSAADVYCRANPAWYPEPLLRWSPPLFAYADVLLSHQPMEDLQGLAQRKALVATTSGYKYPELEPLFRAGRLTRQDYSSPEEAASAFLAGKTDTVVMSEIEAHYLLPVNRLQQLPLAHYQLHCVYSPRLKPLQRQLLDNYISARASQGDFKALLQKYSWQLEVQPAAKGL</sequence>
<dbReference type="Gene3D" id="3.40.190.10">
    <property type="entry name" value="Periplasmic binding protein-like II"/>
    <property type="match status" value="2"/>
</dbReference>
<evidence type="ECO:0000256" key="1">
    <source>
        <dbReference type="SAM" id="SignalP"/>
    </source>
</evidence>